<feature type="compositionally biased region" description="Low complexity" evidence="1">
    <location>
        <begin position="144"/>
        <end position="153"/>
    </location>
</feature>
<dbReference type="EMBL" id="OU963871">
    <property type="protein sequence ID" value="CAH0383699.1"/>
    <property type="molecule type" value="Genomic_DNA"/>
</dbReference>
<evidence type="ECO:0000256" key="1">
    <source>
        <dbReference type="SAM" id="MobiDB-lite"/>
    </source>
</evidence>
<accession>A0A9P0A3J2</accession>
<keyword evidence="3" id="KW-1185">Reference proteome</keyword>
<dbReference type="PANTHER" id="PTHR46409">
    <property type="entry name" value="HTH PSQ-TYPE DOMAIN-CONTAINING PROTEIN"/>
    <property type="match status" value="1"/>
</dbReference>
<dbReference type="PANTHER" id="PTHR46409:SF1">
    <property type="entry name" value="HTH PSQ-TYPE DOMAIN-CONTAINING PROTEIN"/>
    <property type="match status" value="1"/>
</dbReference>
<gene>
    <name evidence="2" type="ORF">BEMITA_LOCUS3122</name>
</gene>
<evidence type="ECO:0000313" key="3">
    <source>
        <dbReference type="Proteomes" id="UP001152759"/>
    </source>
</evidence>
<protein>
    <submittedName>
        <fullName evidence="2">Uncharacterized protein</fullName>
    </submittedName>
</protein>
<proteinExistence type="predicted"/>
<organism evidence="2 3">
    <name type="scientific">Bemisia tabaci</name>
    <name type="common">Sweetpotato whitefly</name>
    <name type="synonym">Aleurodes tabaci</name>
    <dbReference type="NCBI Taxonomy" id="7038"/>
    <lineage>
        <taxon>Eukaryota</taxon>
        <taxon>Metazoa</taxon>
        <taxon>Ecdysozoa</taxon>
        <taxon>Arthropoda</taxon>
        <taxon>Hexapoda</taxon>
        <taxon>Insecta</taxon>
        <taxon>Pterygota</taxon>
        <taxon>Neoptera</taxon>
        <taxon>Paraneoptera</taxon>
        <taxon>Hemiptera</taxon>
        <taxon>Sternorrhyncha</taxon>
        <taxon>Aleyrodoidea</taxon>
        <taxon>Aleyrodidae</taxon>
        <taxon>Aleyrodinae</taxon>
        <taxon>Bemisia</taxon>
    </lineage>
</organism>
<name>A0A9P0A3J2_BEMTA</name>
<evidence type="ECO:0000313" key="2">
    <source>
        <dbReference type="EMBL" id="CAH0383699.1"/>
    </source>
</evidence>
<sequence length="486" mass="54922">MSVHLSDDSSSQNSFSIIDTDSSDLVQVEQLSPSEERYVEHCIQTNQPVYLVRDGVTKCIPIVCAEDVFQKGKESTSGVAGNGDAFQFVSSQQNEDSPFLGEGTSGTSSWSVHGTDGSAEEGNTRFHRSVTPTVSHSGLHDGSSSRASSPASSNVGIRGNNRKRRIDQYFSGSEGSVAGGTDCYEESFEAISFQKFKDLFCSEFSRMDHNRRYMLHDIYRNTLSGRFREDDRGIIPKSTGNSSASWAFVVFEHGKHIHVIHLCRYERSWCSCALTKKAEKRFGRRVGRYSLRSSRVSKSHLSNLADYIQKGKRRLLQAFLARRERRILGEAGLLQNKEPKKKNILLAMLNDALQDVKQLAVQKIMNARRTKSSTVRKFKVPLLNFNAETYSEMIFWNEVTVTQPPILQYFSEEDLENLAREKDLQNYSFYKYPCHTQSVERCVKIVTEASALVCGGEERDGLIRSKLKARLLMPAFEPKSQFKFVK</sequence>
<reference evidence="2" key="1">
    <citation type="submission" date="2021-12" db="EMBL/GenBank/DDBJ databases">
        <authorList>
            <person name="King R."/>
        </authorList>
    </citation>
    <scope>NUCLEOTIDE SEQUENCE</scope>
</reference>
<feature type="region of interest" description="Disordered" evidence="1">
    <location>
        <begin position="91"/>
        <end position="160"/>
    </location>
</feature>
<dbReference type="Proteomes" id="UP001152759">
    <property type="component" value="Chromosome 10"/>
</dbReference>
<dbReference type="AlphaFoldDB" id="A0A9P0A3J2"/>